<proteinExistence type="predicted"/>
<reference evidence="2 3" key="1">
    <citation type="submission" date="2019-05" db="EMBL/GenBank/DDBJ databases">
        <title>Another draft genome of Portunus trituberculatus and its Hox gene families provides insights of decapod evolution.</title>
        <authorList>
            <person name="Jeong J.-H."/>
            <person name="Song I."/>
            <person name="Kim S."/>
            <person name="Choi T."/>
            <person name="Kim D."/>
            <person name="Ryu S."/>
            <person name="Kim W."/>
        </authorList>
    </citation>
    <scope>NUCLEOTIDE SEQUENCE [LARGE SCALE GENOMIC DNA]</scope>
    <source>
        <tissue evidence="2">Muscle</tissue>
    </source>
</reference>
<dbReference type="Proteomes" id="UP000324222">
    <property type="component" value="Unassembled WGS sequence"/>
</dbReference>
<dbReference type="AlphaFoldDB" id="A0A5B7JGS8"/>
<feature type="region of interest" description="Disordered" evidence="1">
    <location>
        <begin position="30"/>
        <end position="63"/>
    </location>
</feature>
<gene>
    <name evidence="2" type="ORF">E2C01_088925</name>
</gene>
<evidence type="ECO:0000313" key="3">
    <source>
        <dbReference type="Proteomes" id="UP000324222"/>
    </source>
</evidence>
<dbReference type="EMBL" id="VSRR010096056">
    <property type="protein sequence ID" value="MPC93785.1"/>
    <property type="molecule type" value="Genomic_DNA"/>
</dbReference>
<evidence type="ECO:0000313" key="2">
    <source>
        <dbReference type="EMBL" id="MPC93785.1"/>
    </source>
</evidence>
<organism evidence="2 3">
    <name type="scientific">Portunus trituberculatus</name>
    <name type="common">Swimming crab</name>
    <name type="synonym">Neptunus trituberculatus</name>
    <dbReference type="NCBI Taxonomy" id="210409"/>
    <lineage>
        <taxon>Eukaryota</taxon>
        <taxon>Metazoa</taxon>
        <taxon>Ecdysozoa</taxon>
        <taxon>Arthropoda</taxon>
        <taxon>Crustacea</taxon>
        <taxon>Multicrustacea</taxon>
        <taxon>Malacostraca</taxon>
        <taxon>Eumalacostraca</taxon>
        <taxon>Eucarida</taxon>
        <taxon>Decapoda</taxon>
        <taxon>Pleocyemata</taxon>
        <taxon>Brachyura</taxon>
        <taxon>Eubrachyura</taxon>
        <taxon>Portunoidea</taxon>
        <taxon>Portunidae</taxon>
        <taxon>Portuninae</taxon>
        <taxon>Portunus</taxon>
    </lineage>
</organism>
<name>A0A5B7JGS8_PORTR</name>
<sequence length="63" mass="6987">MQGRWRGGEEKESQINAAWRGLAWRDEAKSRSSAVSARCPAARRGGSAGQVFHSPPCDCERRQ</sequence>
<protein>
    <submittedName>
        <fullName evidence="2">Uncharacterized protein</fullName>
    </submittedName>
</protein>
<keyword evidence="3" id="KW-1185">Reference proteome</keyword>
<evidence type="ECO:0000256" key="1">
    <source>
        <dbReference type="SAM" id="MobiDB-lite"/>
    </source>
</evidence>
<comment type="caution">
    <text evidence="2">The sequence shown here is derived from an EMBL/GenBank/DDBJ whole genome shotgun (WGS) entry which is preliminary data.</text>
</comment>
<accession>A0A5B7JGS8</accession>